<evidence type="ECO:0000256" key="1">
    <source>
        <dbReference type="SAM" id="MobiDB-lite"/>
    </source>
</evidence>
<reference evidence="2" key="1">
    <citation type="submission" date="2020-11" db="EMBL/GenBank/DDBJ databases">
        <title>Connecting structure to function with the recovery of over 1000 high-quality activated sludge metagenome-assembled genomes encoding full-length rRNA genes using long-read sequencing.</title>
        <authorList>
            <person name="Singleton C.M."/>
            <person name="Petriglieri F."/>
            <person name="Kristensen J.M."/>
            <person name="Kirkegaard R.H."/>
            <person name="Michaelsen T.Y."/>
            <person name="Andersen M.H."/>
            <person name="Karst S.M."/>
            <person name="Dueholm M.S."/>
            <person name="Nielsen P.H."/>
            <person name="Albertsen M."/>
        </authorList>
    </citation>
    <scope>NUCLEOTIDE SEQUENCE</scope>
    <source>
        <strain evidence="2">Fred_18-Q3-R57-64_BAT3C.431</strain>
    </source>
</reference>
<accession>A0A7T9DIW1</accession>
<evidence type="ECO:0000313" key="2">
    <source>
        <dbReference type="EMBL" id="QQR92143.1"/>
    </source>
</evidence>
<sequence length="184" mass="21223">MTRTTVHTIAFAPSKGPGMLDRFMWEHLPLIARRMGEKELFVRIAPERSFAQWHLALHKSKPFVQAQLDNLLARQTHFGIKAGFKERPREAEIVLQLPLAHADEFLNAHNIFLYACMPFLRVQAGHFAIDFSKASTFHVQVEGDAQALEQFTSFVRNPKLLATTPVRKKRSRTKKQTKRRRGIH</sequence>
<dbReference type="Proteomes" id="UP000596004">
    <property type="component" value="Chromosome"/>
</dbReference>
<proteinExistence type="predicted"/>
<feature type="compositionally biased region" description="Basic residues" evidence="1">
    <location>
        <begin position="166"/>
        <end position="184"/>
    </location>
</feature>
<organism evidence="2">
    <name type="scientific">Candidatus Iainarchaeum sp</name>
    <dbReference type="NCBI Taxonomy" id="3101447"/>
    <lineage>
        <taxon>Archaea</taxon>
        <taxon>Candidatus Iainarchaeota</taxon>
        <taxon>Candidatus Iainarchaeia</taxon>
        <taxon>Candidatus Iainarchaeales</taxon>
        <taxon>Candidatus Iainarchaeaceae</taxon>
        <taxon>Candidatus Iainarchaeum</taxon>
    </lineage>
</organism>
<feature type="region of interest" description="Disordered" evidence="1">
    <location>
        <begin position="165"/>
        <end position="184"/>
    </location>
</feature>
<dbReference type="AlphaFoldDB" id="A0A7T9DIW1"/>
<name>A0A7T9DIW1_9ARCH</name>
<protein>
    <submittedName>
        <fullName evidence="2">Uncharacterized protein</fullName>
    </submittedName>
</protein>
<gene>
    <name evidence="2" type="ORF">IPJ89_03195</name>
</gene>
<dbReference type="EMBL" id="CP064981">
    <property type="protein sequence ID" value="QQR92143.1"/>
    <property type="molecule type" value="Genomic_DNA"/>
</dbReference>